<reference evidence="5" key="1">
    <citation type="submission" date="2021-03" db="EMBL/GenBank/DDBJ databases">
        <title>Ottowia sp. 27C isolated from the cloaca of a Giant Asian pond turtle (Heosemys grandis).</title>
        <authorList>
            <person name="Spergser J."/>
            <person name="Busse H.-J."/>
        </authorList>
    </citation>
    <scope>NUCLEOTIDE SEQUENCE</scope>
    <source>
        <strain evidence="5">27C</strain>
    </source>
</reference>
<protein>
    <submittedName>
        <fullName evidence="5">Crp/Fnr family transcriptional regulator</fullName>
    </submittedName>
</protein>
<dbReference type="SMART" id="SM00419">
    <property type="entry name" value="HTH_CRP"/>
    <property type="match status" value="1"/>
</dbReference>
<evidence type="ECO:0000256" key="2">
    <source>
        <dbReference type="ARBA" id="ARBA00023125"/>
    </source>
</evidence>
<dbReference type="InterPro" id="IPR014710">
    <property type="entry name" value="RmlC-like_jellyroll"/>
</dbReference>
<evidence type="ECO:0000313" key="6">
    <source>
        <dbReference type="Proteomes" id="UP000663903"/>
    </source>
</evidence>
<dbReference type="InterPro" id="IPR018490">
    <property type="entry name" value="cNMP-bd_dom_sf"/>
</dbReference>
<sequence>MLPTAHDFDWPADACTLAAGTQVLQRACTPDHVMHLDSGRVALGVADESGALAHQMGVIEAPAWLNAGCAVLDHAPVVDAIADTSVQVRRVALKDFQASLLALPAPALALLRDVAQAHRRQAELAVSRLAKDAEARCAEWLLRHAEPASDAPEGLAVMLRQRKRMIAAQLGIAPETLSRVLRHLRERSLISGSGRVLNLLDLNGLRALAGG</sequence>
<evidence type="ECO:0000256" key="3">
    <source>
        <dbReference type="ARBA" id="ARBA00023163"/>
    </source>
</evidence>
<proteinExistence type="predicted"/>
<feature type="domain" description="HTH crp-type" evidence="4">
    <location>
        <begin position="131"/>
        <end position="203"/>
    </location>
</feature>
<dbReference type="RefSeq" id="WP_208010374.1">
    <property type="nucleotide sequence ID" value="NZ_CP071796.1"/>
</dbReference>
<organism evidence="5 6">
    <name type="scientific">Ottowia testudinis</name>
    <dbReference type="NCBI Taxonomy" id="2816950"/>
    <lineage>
        <taxon>Bacteria</taxon>
        <taxon>Pseudomonadati</taxon>
        <taxon>Pseudomonadota</taxon>
        <taxon>Betaproteobacteria</taxon>
        <taxon>Burkholderiales</taxon>
        <taxon>Comamonadaceae</taxon>
        <taxon>Ottowia</taxon>
    </lineage>
</organism>
<name>A0A975CHH8_9BURK</name>
<dbReference type="Gene3D" id="2.60.120.10">
    <property type="entry name" value="Jelly Rolls"/>
    <property type="match status" value="1"/>
</dbReference>
<dbReference type="KEGG" id="otd:J1M35_06220"/>
<dbReference type="Pfam" id="PF13545">
    <property type="entry name" value="HTH_Crp_2"/>
    <property type="match status" value="1"/>
</dbReference>
<keyword evidence="1" id="KW-0805">Transcription regulation</keyword>
<dbReference type="InterPro" id="IPR012318">
    <property type="entry name" value="HTH_CRP"/>
</dbReference>
<keyword evidence="2" id="KW-0238">DNA-binding</keyword>
<dbReference type="GO" id="GO:0006355">
    <property type="term" value="P:regulation of DNA-templated transcription"/>
    <property type="evidence" value="ECO:0007669"/>
    <property type="project" value="InterPro"/>
</dbReference>
<dbReference type="SUPFAM" id="SSF46785">
    <property type="entry name" value="Winged helix' DNA-binding domain"/>
    <property type="match status" value="1"/>
</dbReference>
<accession>A0A975CHH8</accession>
<gene>
    <name evidence="5" type="ORF">J1M35_06220</name>
</gene>
<keyword evidence="6" id="KW-1185">Reference proteome</keyword>
<evidence type="ECO:0000256" key="1">
    <source>
        <dbReference type="ARBA" id="ARBA00023015"/>
    </source>
</evidence>
<dbReference type="Proteomes" id="UP000663903">
    <property type="component" value="Chromosome"/>
</dbReference>
<dbReference type="GO" id="GO:0003677">
    <property type="term" value="F:DNA binding"/>
    <property type="evidence" value="ECO:0007669"/>
    <property type="project" value="UniProtKB-KW"/>
</dbReference>
<dbReference type="AlphaFoldDB" id="A0A975CHH8"/>
<dbReference type="InterPro" id="IPR036390">
    <property type="entry name" value="WH_DNA-bd_sf"/>
</dbReference>
<evidence type="ECO:0000259" key="4">
    <source>
        <dbReference type="PROSITE" id="PS51063"/>
    </source>
</evidence>
<keyword evidence="3" id="KW-0804">Transcription</keyword>
<evidence type="ECO:0000313" key="5">
    <source>
        <dbReference type="EMBL" id="QTD46475.1"/>
    </source>
</evidence>
<dbReference type="EMBL" id="CP071796">
    <property type="protein sequence ID" value="QTD46475.1"/>
    <property type="molecule type" value="Genomic_DNA"/>
</dbReference>
<dbReference type="SUPFAM" id="SSF51206">
    <property type="entry name" value="cAMP-binding domain-like"/>
    <property type="match status" value="1"/>
</dbReference>
<dbReference type="PROSITE" id="PS51063">
    <property type="entry name" value="HTH_CRP_2"/>
    <property type="match status" value="1"/>
</dbReference>